<reference evidence="2 3" key="1">
    <citation type="journal article" date="2014" name="Proc. Natl. Acad. Sci. U.S.A.">
        <title>Trajectory and genomic determinants of fungal-pathogen speciation and host adaptation.</title>
        <authorList>
            <person name="Hu X."/>
            <person name="Xiao G."/>
            <person name="Zheng P."/>
            <person name="Shang Y."/>
            <person name="Su Y."/>
            <person name="Zhang X."/>
            <person name="Liu X."/>
            <person name="Zhan S."/>
            <person name="St Leger R.J."/>
            <person name="Wang C."/>
        </authorList>
    </citation>
    <scope>NUCLEOTIDE SEQUENCE [LARGE SCALE GENOMIC DNA]</scope>
    <source>
        <strain evidence="2 3">ARSEF 977</strain>
    </source>
</reference>
<evidence type="ECO:0000313" key="2">
    <source>
        <dbReference type="EMBL" id="KID86217.1"/>
    </source>
</evidence>
<sequence length="95" mass="10418">MDFDWSSVEEEKTHAAFLDLQSIIHGGLNRLGPTCAGIIDNMDDIREEESQPTPATREEKDVIAAKKREKLDKESNFAVKVNSRPSTPASASASS</sequence>
<evidence type="ECO:0000256" key="1">
    <source>
        <dbReference type="SAM" id="MobiDB-lite"/>
    </source>
</evidence>
<gene>
    <name evidence="2" type="ORF">MGU_06650</name>
</gene>
<name>A0A0B4H2H8_METGA</name>
<accession>A0A0B4H2H8</accession>
<proteinExistence type="predicted"/>
<feature type="region of interest" description="Disordered" evidence="1">
    <location>
        <begin position="74"/>
        <end position="95"/>
    </location>
</feature>
<dbReference type="Proteomes" id="UP000031192">
    <property type="component" value="Unassembled WGS sequence"/>
</dbReference>
<protein>
    <submittedName>
        <fullName evidence="2">Uncharacterized protein</fullName>
    </submittedName>
</protein>
<dbReference type="AlphaFoldDB" id="A0A0B4H2H8"/>
<dbReference type="EMBL" id="AZNH01000023">
    <property type="protein sequence ID" value="KID86217.1"/>
    <property type="molecule type" value="Genomic_DNA"/>
</dbReference>
<feature type="compositionally biased region" description="Low complexity" evidence="1">
    <location>
        <begin position="83"/>
        <end position="95"/>
    </location>
</feature>
<evidence type="ECO:0000313" key="3">
    <source>
        <dbReference type="Proteomes" id="UP000031192"/>
    </source>
</evidence>
<organism evidence="2 3">
    <name type="scientific">Metarhizium guizhouense (strain ARSEF 977)</name>
    <dbReference type="NCBI Taxonomy" id="1276136"/>
    <lineage>
        <taxon>Eukaryota</taxon>
        <taxon>Fungi</taxon>
        <taxon>Dikarya</taxon>
        <taxon>Ascomycota</taxon>
        <taxon>Pezizomycotina</taxon>
        <taxon>Sordariomycetes</taxon>
        <taxon>Hypocreomycetidae</taxon>
        <taxon>Hypocreales</taxon>
        <taxon>Clavicipitaceae</taxon>
        <taxon>Metarhizium</taxon>
    </lineage>
</organism>
<dbReference type="HOGENOM" id="CLU_2373240_0_0_1"/>
<comment type="caution">
    <text evidence="2">The sequence shown here is derived from an EMBL/GenBank/DDBJ whole genome shotgun (WGS) entry which is preliminary data.</text>
</comment>
<keyword evidence="3" id="KW-1185">Reference proteome</keyword>